<gene>
    <name evidence="2" type="ORF">GCM10009682_47190</name>
</gene>
<organism evidence="2 3">
    <name type="scientific">Luedemannella flava</name>
    <dbReference type="NCBI Taxonomy" id="349316"/>
    <lineage>
        <taxon>Bacteria</taxon>
        <taxon>Bacillati</taxon>
        <taxon>Actinomycetota</taxon>
        <taxon>Actinomycetes</taxon>
        <taxon>Micromonosporales</taxon>
        <taxon>Micromonosporaceae</taxon>
        <taxon>Luedemannella</taxon>
    </lineage>
</organism>
<name>A0ABN2MDB6_9ACTN</name>
<evidence type="ECO:0000313" key="3">
    <source>
        <dbReference type="Proteomes" id="UP001500218"/>
    </source>
</evidence>
<dbReference type="RefSeq" id="WP_344136402.1">
    <property type="nucleotide sequence ID" value="NZ_BAAALT010000182.1"/>
</dbReference>
<comment type="caution">
    <text evidence="2">The sequence shown here is derived from an EMBL/GenBank/DDBJ whole genome shotgun (WGS) entry which is preliminary data.</text>
</comment>
<reference evidence="2 3" key="1">
    <citation type="journal article" date="2019" name="Int. J. Syst. Evol. Microbiol.">
        <title>The Global Catalogue of Microorganisms (GCM) 10K type strain sequencing project: providing services to taxonomists for standard genome sequencing and annotation.</title>
        <authorList>
            <consortium name="The Broad Institute Genomics Platform"/>
            <consortium name="The Broad Institute Genome Sequencing Center for Infectious Disease"/>
            <person name="Wu L."/>
            <person name="Ma J."/>
        </authorList>
    </citation>
    <scope>NUCLEOTIDE SEQUENCE [LARGE SCALE GENOMIC DNA]</scope>
    <source>
        <strain evidence="2 3">JCM 13250</strain>
    </source>
</reference>
<dbReference type="Proteomes" id="UP001500218">
    <property type="component" value="Unassembled WGS sequence"/>
</dbReference>
<accession>A0ABN2MDB6</accession>
<proteinExistence type="predicted"/>
<protein>
    <submittedName>
        <fullName evidence="2">Protein phosphatase 2C domain-containing protein</fullName>
    </submittedName>
</protein>
<sequence length="290" mass="29932">MAEYFANVQVAAAPGSAAKPPEDWAHASAELVVVLDGATARTDTGCVHGVQWYAARLGTALLDLAGDPRAELVDALRGAIERVAGEHSTTCDLSHPGTPSAGVAILRPDGRYLVLGDVTIAADGSKGPVVVVDPRVEQTAKAERAEVDRHLIGTPEKAAALIPMKRAELAARNVAGGYWIAAADPSAATHALTGRISASGRVAVLTDGAARAVTLGLMDWSTLLDVITHAGPAEVIARVRAAEAADPLGARWPRNKASDDATAVAVTRSIQASRNGEESPLNRGQWEGSA</sequence>
<dbReference type="EMBL" id="BAAALT010000182">
    <property type="protein sequence ID" value="GAA1821559.1"/>
    <property type="molecule type" value="Genomic_DNA"/>
</dbReference>
<keyword evidence="3" id="KW-1185">Reference proteome</keyword>
<evidence type="ECO:0000313" key="2">
    <source>
        <dbReference type="EMBL" id="GAA1821559.1"/>
    </source>
</evidence>
<feature type="region of interest" description="Disordered" evidence="1">
    <location>
        <begin position="268"/>
        <end position="290"/>
    </location>
</feature>
<evidence type="ECO:0000256" key="1">
    <source>
        <dbReference type="SAM" id="MobiDB-lite"/>
    </source>
</evidence>